<feature type="region of interest" description="Disordered" evidence="1">
    <location>
        <begin position="471"/>
        <end position="571"/>
    </location>
</feature>
<organism evidence="3 4">
    <name type="scientific">Eutypa lata (strain UCR-EL1)</name>
    <name type="common">Grapevine dieback disease fungus</name>
    <name type="synonym">Eutypa armeniacae</name>
    <dbReference type="NCBI Taxonomy" id="1287681"/>
    <lineage>
        <taxon>Eukaryota</taxon>
        <taxon>Fungi</taxon>
        <taxon>Dikarya</taxon>
        <taxon>Ascomycota</taxon>
        <taxon>Pezizomycotina</taxon>
        <taxon>Sordariomycetes</taxon>
        <taxon>Xylariomycetidae</taxon>
        <taxon>Xylariales</taxon>
        <taxon>Diatrypaceae</taxon>
        <taxon>Eutypa</taxon>
    </lineage>
</organism>
<gene>
    <name evidence="3" type="ORF">UCREL1_5918</name>
</gene>
<dbReference type="InterPro" id="IPR053083">
    <property type="entry name" value="TF_kinase-domain_protein"/>
</dbReference>
<dbReference type="GO" id="GO:0004672">
    <property type="term" value="F:protein kinase activity"/>
    <property type="evidence" value="ECO:0007669"/>
    <property type="project" value="InterPro"/>
</dbReference>
<dbReference type="PANTHER" id="PTHR44305:SF2">
    <property type="entry name" value="SI:DKEY-192D15.2"/>
    <property type="match status" value="1"/>
</dbReference>
<proteinExistence type="predicted"/>
<dbReference type="EMBL" id="KB706531">
    <property type="protein sequence ID" value="EMR67090.1"/>
    <property type="molecule type" value="Genomic_DNA"/>
</dbReference>
<dbReference type="AlphaFoldDB" id="M7TK54"/>
<name>M7TK54_EUTLA</name>
<reference evidence="4" key="1">
    <citation type="journal article" date="2013" name="Genome Announc.">
        <title>Draft genome sequence of the grapevine dieback fungus Eutypa lata UCR-EL1.</title>
        <authorList>
            <person name="Blanco-Ulate B."/>
            <person name="Rolshausen P.E."/>
            <person name="Cantu D."/>
        </authorList>
    </citation>
    <scope>NUCLEOTIDE SEQUENCE [LARGE SCALE GENOMIC DNA]</scope>
    <source>
        <strain evidence="4">UCR-EL1</strain>
    </source>
</reference>
<evidence type="ECO:0000313" key="4">
    <source>
        <dbReference type="Proteomes" id="UP000012174"/>
    </source>
</evidence>
<dbReference type="Proteomes" id="UP000012174">
    <property type="component" value="Unassembled WGS sequence"/>
</dbReference>
<feature type="compositionally biased region" description="Gly residues" evidence="1">
    <location>
        <begin position="531"/>
        <end position="555"/>
    </location>
</feature>
<dbReference type="InterPro" id="IPR011009">
    <property type="entry name" value="Kinase-like_dom_sf"/>
</dbReference>
<dbReference type="HOGENOM" id="CLU_453424_0_0_1"/>
<evidence type="ECO:0000313" key="3">
    <source>
        <dbReference type="EMBL" id="EMR67090.1"/>
    </source>
</evidence>
<sequence length="602" mass="68094">MAVNRIQNQFPQLSFDDYVDLRWKNRDKFSHYRQSEPWDPRQRQVLRWGGSSNRIFPKVGPFKENVKAPPTHRLLLRAKDNEKFEDLKDDDITGRPEREKNKIRAVQTVITDLKQGFGVSKLYKFNKTIGAGGCGFVALVDQFDLNNKYEGVLGMKVSTSSTYSVLHEGVITSIFNKAQHIIQTPQYNPDELITLPEKEAYLAALAAQTAGGARPRTPAELAIINKKPEPMDAMLMEYVPNGDLAQIIKKLNRLKDKSRTPDKVYIPNRVLWRFFLCMIRLCIGMAYPPNDRPDNQLKNYPIMETIPQDKLPRRIVHFDLDPKNTNKDDEEHRLNPVLKLADFGLTQEILPDQPDQYYEQLRNLGKTGFLAPEQFCARWDTFANNSDKIKTDFLAGNYGIHTNLWHVGLVSGALCLRYDVIDSDLRKLIAGCQAYFPVDRPTLAELEPYVLQAVQTRQYPGETDQEILDWFTKMLPPPPPPPPEPARRNITFDENYDDDDDDDDDDNNKPKPKPGAWRDSRVTPYGTPPQRGGGGGNRGGGGGGSGRGGGRGGRGATASSQSPCPGWKYRRHHRPSLVVLHMLAEEGGLRRLRRLKGLGGHS</sequence>
<keyword evidence="4" id="KW-1185">Reference proteome</keyword>
<dbReference type="PANTHER" id="PTHR44305">
    <property type="entry name" value="SI:DKEY-192D15.2-RELATED"/>
    <property type="match status" value="1"/>
</dbReference>
<accession>M7TK54</accession>
<dbReference type="OrthoDB" id="4062651at2759"/>
<feature type="compositionally biased region" description="Pro residues" evidence="1">
    <location>
        <begin position="475"/>
        <end position="484"/>
    </location>
</feature>
<dbReference type="SUPFAM" id="SSF56112">
    <property type="entry name" value="Protein kinase-like (PK-like)"/>
    <property type="match status" value="1"/>
</dbReference>
<evidence type="ECO:0000256" key="1">
    <source>
        <dbReference type="SAM" id="MobiDB-lite"/>
    </source>
</evidence>
<dbReference type="KEGG" id="ela:UCREL1_5918"/>
<dbReference type="eggNOG" id="ENOG502SXF6">
    <property type="taxonomic scope" value="Eukaryota"/>
</dbReference>
<dbReference type="InterPro" id="IPR000719">
    <property type="entry name" value="Prot_kinase_dom"/>
</dbReference>
<protein>
    <recommendedName>
        <fullName evidence="2">Protein kinase domain-containing protein</fullName>
    </recommendedName>
</protein>
<feature type="domain" description="Protein kinase" evidence="2">
    <location>
        <begin position="123"/>
        <end position="492"/>
    </location>
</feature>
<dbReference type="PROSITE" id="PS50011">
    <property type="entry name" value="PROTEIN_KINASE_DOM"/>
    <property type="match status" value="1"/>
</dbReference>
<dbReference type="Gene3D" id="1.10.510.10">
    <property type="entry name" value="Transferase(Phosphotransferase) domain 1"/>
    <property type="match status" value="1"/>
</dbReference>
<evidence type="ECO:0000259" key="2">
    <source>
        <dbReference type="PROSITE" id="PS50011"/>
    </source>
</evidence>
<dbReference type="GO" id="GO:0005524">
    <property type="term" value="F:ATP binding"/>
    <property type="evidence" value="ECO:0007669"/>
    <property type="project" value="InterPro"/>
</dbReference>
<feature type="compositionally biased region" description="Acidic residues" evidence="1">
    <location>
        <begin position="494"/>
        <end position="506"/>
    </location>
</feature>